<dbReference type="GO" id="GO:0008168">
    <property type="term" value="F:methyltransferase activity"/>
    <property type="evidence" value="ECO:0007669"/>
    <property type="project" value="UniProtKB-KW"/>
</dbReference>
<name>A0A1M6I5E4_9CLOT</name>
<dbReference type="PANTHER" id="PTHR43861">
    <property type="entry name" value="TRANS-ACONITATE 2-METHYLTRANSFERASE-RELATED"/>
    <property type="match status" value="1"/>
</dbReference>
<dbReference type="EMBL" id="FQZB01000007">
    <property type="protein sequence ID" value="SHJ29652.1"/>
    <property type="molecule type" value="Genomic_DNA"/>
</dbReference>
<keyword evidence="1 4" id="KW-0489">Methyltransferase</keyword>
<dbReference type="Gene3D" id="2.20.25.110">
    <property type="entry name" value="S-adenosyl-L-methionine-dependent methyltransferases"/>
    <property type="match status" value="1"/>
</dbReference>
<proteinExistence type="predicted"/>
<keyword evidence="5" id="KW-1185">Reference proteome</keyword>
<organism evidence="4 5">
    <name type="scientific">Clostridium cavendishii DSM 21758</name>
    <dbReference type="NCBI Taxonomy" id="1121302"/>
    <lineage>
        <taxon>Bacteria</taxon>
        <taxon>Bacillati</taxon>
        <taxon>Bacillota</taxon>
        <taxon>Clostridia</taxon>
        <taxon>Eubacteriales</taxon>
        <taxon>Clostridiaceae</taxon>
        <taxon>Clostridium</taxon>
    </lineage>
</organism>
<dbReference type="SUPFAM" id="SSF53335">
    <property type="entry name" value="S-adenosyl-L-methionine-dependent methyltransferases"/>
    <property type="match status" value="1"/>
</dbReference>
<dbReference type="PANTHER" id="PTHR43861:SF1">
    <property type="entry name" value="TRANS-ACONITATE 2-METHYLTRANSFERASE"/>
    <property type="match status" value="1"/>
</dbReference>
<evidence type="ECO:0000259" key="3">
    <source>
        <dbReference type="Pfam" id="PF13649"/>
    </source>
</evidence>
<dbReference type="OrthoDB" id="9791837at2"/>
<dbReference type="Gene3D" id="3.40.50.150">
    <property type="entry name" value="Vaccinia Virus protein VP39"/>
    <property type="match status" value="1"/>
</dbReference>
<dbReference type="RefSeq" id="WP_072986240.1">
    <property type="nucleotide sequence ID" value="NZ_FQZB01000007.1"/>
</dbReference>
<feature type="domain" description="Methyltransferase" evidence="3">
    <location>
        <begin position="35"/>
        <end position="132"/>
    </location>
</feature>
<dbReference type="AlphaFoldDB" id="A0A1M6I5E4"/>
<dbReference type="STRING" id="1121302.SAMN02745163_01698"/>
<dbReference type="InterPro" id="IPR029063">
    <property type="entry name" value="SAM-dependent_MTases_sf"/>
</dbReference>
<accession>A0A1M6I5E4</accession>
<evidence type="ECO:0000313" key="5">
    <source>
        <dbReference type="Proteomes" id="UP000184310"/>
    </source>
</evidence>
<evidence type="ECO:0000256" key="1">
    <source>
        <dbReference type="ARBA" id="ARBA00022603"/>
    </source>
</evidence>
<keyword evidence="2 4" id="KW-0808">Transferase</keyword>
<evidence type="ECO:0000313" key="4">
    <source>
        <dbReference type="EMBL" id="SHJ29652.1"/>
    </source>
</evidence>
<gene>
    <name evidence="4" type="ORF">SAMN02745163_01698</name>
</gene>
<protein>
    <submittedName>
        <fullName evidence="4">Methyltransferase domain-containing protein</fullName>
    </submittedName>
</protein>
<reference evidence="4 5" key="1">
    <citation type="submission" date="2016-11" db="EMBL/GenBank/DDBJ databases">
        <authorList>
            <person name="Jaros S."/>
            <person name="Januszkiewicz K."/>
            <person name="Wedrychowicz H."/>
        </authorList>
    </citation>
    <scope>NUCLEOTIDE SEQUENCE [LARGE SCALE GENOMIC DNA]</scope>
    <source>
        <strain evidence="4 5">DSM 21758</strain>
    </source>
</reference>
<dbReference type="InterPro" id="IPR041698">
    <property type="entry name" value="Methyltransf_25"/>
</dbReference>
<sequence>MKFYDELSKYYKYIFPMSEVTLNFLKDNIDKNKKVLDIACGSGEYTIGLSKYGYNVKGIDLDDLMIEKAKEKAIEEGVNVEFKVGNILKLDEVFNESFGGMFCIGNSLVHLDNIEEIEKALQLMKDKLEDKGILIIQIINYARILKFDLKSLQTIKNEEIGIEFIRNYKKKDDKIIFNTILKINDEESLENDVELLPITHIELRPSLEKVGFKNIQFFGGFNKGKFEEDESIQLIIKCEK</sequence>
<evidence type="ECO:0000256" key="2">
    <source>
        <dbReference type="ARBA" id="ARBA00022679"/>
    </source>
</evidence>
<dbReference type="Pfam" id="PF13649">
    <property type="entry name" value="Methyltransf_25"/>
    <property type="match status" value="1"/>
</dbReference>
<dbReference type="GO" id="GO:0032259">
    <property type="term" value="P:methylation"/>
    <property type="evidence" value="ECO:0007669"/>
    <property type="project" value="UniProtKB-KW"/>
</dbReference>
<dbReference type="CDD" id="cd02440">
    <property type="entry name" value="AdoMet_MTases"/>
    <property type="match status" value="1"/>
</dbReference>
<dbReference type="Proteomes" id="UP000184310">
    <property type="component" value="Unassembled WGS sequence"/>
</dbReference>